<dbReference type="InterPro" id="IPR029046">
    <property type="entry name" value="LolA/LolB/LppX"/>
</dbReference>
<dbReference type="Gene3D" id="2.50.20.10">
    <property type="entry name" value="Lipoprotein localisation LolA/LolB/LppX"/>
    <property type="match status" value="1"/>
</dbReference>
<dbReference type="Pfam" id="PF03888">
    <property type="entry name" value="MucB_RseB"/>
    <property type="match status" value="1"/>
</dbReference>
<protein>
    <submittedName>
        <fullName evidence="3">DUF4367 domain-containing protein</fullName>
    </submittedName>
</protein>
<feature type="domain" description="DUF4367" evidence="2">
    <location>
        <begin position="255"/>
        <end position="350"/>
    </location>
</feature>
<evidence type="ECO:0000259" key="2">
    <source>
        <dbReference type="Pfam" id="PF14285"/>
    </source>
</evidence>
<sequence>MSSIDAPLTRRVLPVAAVVALLLLAGCSAVTLDGDPDPERIGELAEERYDDIDSYSATITYHADGERLSVQEVVAAPHENKQYIETVESGGESSELVTVSNGSVTWTYQPDENTVRLFDQSTPLENVSYSEQIEEMVENSEISYDGTDTVDDRDTHVVTVVPDDTNGTETTYWLDQETYFPVKYELTHRFDGETSVMTVEYTDLEFDVDPDPALFEFDPPADAVVERIATPSFERFDTIATAEDETGIEAPTPDVPDGYEFTEVAGTFTDGDGDELLLTYERDDDTITVATGTEMDGLSEDAKSITIDGHDGEYIESERIAILAWSCDDVAYRVSGTTDVDTLSAIAASIDC</sequence>
<dbReference type="Proteomes" id="UP001595846">
    <property type="component" value="Unassembled WGS sequence"/>
</dbReference>
<dbReference type="Pfam" id="PF14285">
    <property type="entry name" value="DUF4367"/>
    <property type="match status" value="1"/>
</dbReference>
<comment type="caution">
    <text evidence="3">The sequence shown here is derived from an EMBL/GenBank/DDBJ whole genome shotgun (WGS) entry which is preliminary data.</text>
</comment>
<feature type="domain" description="MucB/RseB N-terminal" evidence="1">
    <location>
        <begin position="54"/>
        <end position="189"/>
    </location>
</feature>
<keyword evidence="4" id="KW-1185">Reference proteome</keyword>
<organism evidence="3 4">
    <name type="scientific">Halovivax cerinus</name>
    <dbReference type="NCBI Taxonomy" id="1487865"/>
    <lineage>
        <taxon>Archaea</taxon>
        <taxon>Methanobacteriati</taxon>
        <taxon>Methanobacteriota</taxon>
        <taxon>Stenosarchaea group</taxon>
        <taxon>Halobacteria</taxon>
        <taxon>Halobacteriales</taxon>
        <taxon>Natrialbaceae</taxon>
        <taxon>Halovivax</taxon>
    </lineage>
</organism>
<evidence type="ECO:0000313" key="3">
    <source>
        <dbReference type="EMBL" id="MFC3957054.1"/>
    </source>
</evidence>
<reference evidence="3 4" key="1">
    <citation type="journal article" date="2019" name="Int. J. Syst. Evol. Microbiol.">
        <title>The Global Catalogue of Microorganisms (GCM) 10K type strain sequencing project: providing services to taxonomists for standard genome sequencing and annotation.</title>
        <authorList>
            <consortium name="The Broad Institute Genomics Platform"/>
            <consortium name="The Broad Institute Genome Sequencing Center for Infectious Disease"/>
            <person name="Wu L."/>
            <person name="Ma J."/>
        </authorList>
    </citation>
    <scope>NUCLEOTIDE SEQUENCE [LARGE SCALE GENOMIC DNA]</scope>
    <source>
        <strain evidence="3 4">IBRC-M 10256</strain>
    </source>
</reference>
<evidence type="ECO:0000259" key="1">
    <source>
        <dbReference type="Pfam" id="PF03888"/>
    </source>
</evidence>
<dbReference type="PANTHER" id="PTHR37507">
    <property type="entry name" value="SPORULATION PROTEIN YDCC"/>
    <property type="match status" value="1"/>
</dbReference>
<dbReference type="GeneID" id="73904782"/>
<dbReference type="SUPFAM" id="SSF89392">
    <property type="entry name" value="Prokaryotic lipoproteins and lipoprotein localization factors"/>
    <property type="match status" value="1"/>
</dbReference>
<dbReference type="PANTHER" id="PTHR37507:SF2">
    <property type="entry name" value="SPORULATION PROTEIN YDCC"/>
    <property type="match status" value="1"/>
</dbReference>
<proteinExistence type="predicted"/>
<dbReference type="InterPro" id="IPR052944">
    <property type="entry name" value="Sporulation_related"/>
</dbReference>
<dbReference type="AlphaFoldDB" id="A0ABD5NJ72"/>
<accession>A0ABD5NJ72</accession>
<dbReference type="InterPro" id="IPR025377">
    <property type="entry name" value="DUF4367"/>
</dbReference>
<dbReference type="InterPro" id="IPR033434">
    <property type="entry name" value="MucB/RseB_N"/>
</dbReference>
<evidence type="ECO:0000313" key="4">
    <source>
        <dbReference type="Proteomes" id="UP001595846"/>
    </source>
</evidence>
<dbReference type="EMBL" id="JBHSAQ010000001">
    <property type="protein sequence ID" value="MFC3957054.1"/>
    <property type="molecule type" value="Genomic_DNA"/>
</dbReference>
<dbReference type="RefSeq" id="WP_256532015.1">
    <property type="nucleotide sequence ID" value="NZ_CP101824.1"/>
</dbReference>
<name>A0ABD5NJ72_9EURY</name>
<gene>
    <name evidence="3" type="ORF">ACFOUR_01530</name>
</gene>